<feature type="compositionally biased region" description="Basic and acidic residues" evidence="1">
    <location>
        <begin position="277"/>
        <end position="304"/>
    </location>
</feature>
<comment type="caution">
    <text evidence="2">The sequence shown here is derived from an EMBL/GenBank/DDBJ whole genome shotgun (WGS) entry which is preliminary data.</text>
</comment>
<dbReference type="EMBL" id="JBJQOH010000004">
    <property type="protein sequence ID" value="KAL3689074.1"/>
    <property type="molecule type" value="Genomic_DNA"/>
</dbReference>
<gene>
    <name evidence="2" type="ORF">R1sor_015383</name>
</gene>
<keyword evidence="3" id="KW-1185">Reference proteome</keyword>
<feature type="region of interest" description="Disordered" evidence="1">
    <location>
        <begin position="251"/>
        <end position="308"/>
    </location>
</feature>
<feature type="region of interest" description="Disordered" evidence="1">
    <location>
        <begin position="214"/>
        <end position="235"/>
    </location>
</feature>
<reference evidence="2 3" key="1">
    <citation type="submission" date="2024-09" db="EMBL/GenBank/DDBJ databases">
        <title>Chromosome-scale assembly of Riccia sorocarpa.</title>
        <authorList>
            <person name="Paukszto L."/>
        </authorList>
    </citation>
    <scope>NUCLEOTIDE SEQUENCE [LARGE SCALE GENOMIC DNA]</scope>
    <source>
        <strain evidence="2">LP-2024</strain>
        <tissue evidence="2">Aerial parts of the thallus</tissue>
    </source>
</reference>
<evidence type="ECO:0000256" key="1">
    <source>
        <dbReference type="SAM" id="MobiDB-lite"/>
    </source>
</evidence>
<organism evidence="2 3">
    <name type="scientific">Riccia sorocarpa</name>
    <dbReference type="NCBI Taxonomy" id="122646"/>
    <lineage>
        <taxon>Eukaryota</taxon>
        <taxon>Viridiplantae</taxon>
        <taxon>Streptophyta</taxon>
        <taxon>Embryophyta</taxon>
        <taxon>Marchantiophyta</taxon>
        <taxon>Marchantiopsida</taxon>
        <taxon>Marchantiidae</taxon>
        <taxon>Marchantiales</taxon>
        <taxon>Ricciaceae</taxon>
        <taxon>Riccia</taxon>
    </lineage>
</organism>
<name>A0ABD3HI99_9MARC</name>
<evidence type="ECO:0000313" key="2">
    <source>
        <dbReference type="EMBL" id="KAL3689074.1"/>
    </source>
</evidence>
<dbReference type="Proteomes" id="UP001633002">
    <property type="component" value="Unassembled WGS sequence"/>
</dbReference>
<dbReference type="AlphaFoldDB" id="A0ABD3HI99"/>
<evidence type="ECO:0000313" key="3">
    <source>
        <dbReference type="Proteomes" id="UP001633002"/>
    </source>
</evidence>
<sequence>MVEAHAMDRDGERYVCGCGPNILQSPCSPASSSSSSNSEMRAWAMAKAVNAQRAAGRHRMTRHDYELIVTYLEVPDNFAAITGSGRKTKVGGRNLTKTTAFGHMAVSLCAQGFTLCNGSTMGKKVMRKWNECAIFFYRMHALYGARANIEPPAVGDSGLPDACIFDTTSLFPDSQPEPNVAATGIHLELSDDEEDAVDREEDPMDFLDEEVDAVDYQTGPDGGGHGSVPTAMDDALEGPDILNQTARSALDVEDPQPEVEAPNVPQAPSRGGVSQHSGEELRSNGRDRPSRPGRDRPPTDERKNSLISAYEDQVKEKLVLRKAAQEHKVTFRDAILDDRRQAREAKQRSRMADALELERRARADRRSILMAELVKSGKTMDDVAAEFRVLDNVEQMINAMSATVPPVLAITWYKIDRAVWPGTQNAPQLSVAMAGKIWNDEEVLNLIHAVREVWTAQMANPTSLRIWDMIWLKLVQAGIPCSNLEAKFKWDSVFSDQILVAGCLERLGPESYWRMTLYDRTRSGLPADFPRLWFDEIAAFIRWKTLAWVTGSARGPSS</sequence>
<proteinExistence type="predicted"/>
<accession>A0ABD3HI99</accession>
<protein>
    <submittedName>
        <fullName evidence="2">Uncharacterized protein</fullName>
    </submittedName>
</protein>